<dbReference type="Gene3D" id="3.10.450.710">
    <property type="entry name" value="Tgt2/MlaC"/>
    <property type="match status" value="1"/>
</dbReference>
<feature type="region of interest" description="Disordered" evidence="1">
    <location>
        <begin position="231"/>
        <end position="250"/>
    </location>
</feature>
<evidence type="ECO:0008006" key="5">
    <source>
        <dbReference type="Google" id="ProtNLM"/>
    </source>
</evidence>
<dbReference type="InterPro" id="IPR008869">
    <property type="entry name" value="MlaC/ttg2D"/>
</dbReference>
<dbReference type="AlphaFoldDB" id="A0A5S9QBI1"/>
<sequence length="250" mass="28516">MTVNTMFKRKVALYLWLVAGCLVPLVAQAKVVASEAPHQLISQTTDKLLVLIDEAKDYFDKNPQRYFDELSVIVEPMIDFNSFTRGVMGEYGTRDYYRSLSPEQRRVFKADYKRFVATFREGLMQTYGKGLLAFNGEKVVVEQPSEDDLQQVAAGKTVEVLQIIKGNDKSYEITYKMRPNKAGEWKLRNVTIDAINVGQLYRKQFAAAMDKYQGDLGKVINNWIEESSDAEKEAQKVARKNASVNSQEKQ</sequence>
<evidence type="ECO:0000256" key="2">
    <source>
        <dbReference type="SAM" id="SignalP"/>
    </source>
</evidence>
<dbReference type="OrthoDB" id="9787053at2"/>
<proteinExistence type="predicted"/>
<feature type="chain" id="PRO_5030138130" description="Phospholipid-binding protein MlaC" evidence="2">
    <location>
        <begin position="30"/>
        <end position="250"/>
    </location>
</feature>
<dbReference type="EMBL" id="CACSII010000017">
    <property type="protein sequence ID" value="CAA0114535.1"/>
    <property type="molecule type" value="Genomic_DNA"/>
</dbReference>
<feature type="signal peptide" evidence="2">
    <location>
        <begin position="1"/>
        <end position="29"/>
    </location>
</feature>
<accession>A0A5S9QBI1</accession>
<evidence type="ECO:0000313" key="3">
    <source>
        <dbReference type="EMBL" id="CAA0114535.1"/>
    </source>
</evidence>
<protein>
    <recommendedName>
        <fullName evidence="5">Phospholipid-binding protein MlaC</fullName>
    </recommendedName>
</protein>
<reference evidence="3 4" key="1">
    <citation type="submission" date="2019-11" db="EMBL/GenBank/DDBJ databases">
        <authorList>
            <person name="Holert J."/>
        </authorList>
    </citation>
    <scope>NUCLEOTIDE SEQUENCE [LARGE SCALE GENOMIC DNA]</scope>
    <source>
        <strain evidence="3">BC5_2</strain>
    </source>
</reference>
<dbReference type="InterPro" id="IPR042245">
    <property type="entry name" value="Tgt2/MlaC_sf"/>
</dbReference>
<keyword evidence="2" id="KW-0732">Signal</keyword>
<organism evidence="3 4">
    <name type="scientific">BD1-7 clade bacterium</name>
    <dbReference type="NCBI Taxonomy" id="2029982"/>
    <lineage>
        <taxon>Bacteria</taxon>
        <taxon>Pseudomonadati</taxon>
        <taxon>Pseudomonadota</taxon>
        <taxon>Gammaproteobacteria</taxon>
        <taxon>Cellvibrionales</taxon>
        <taxon>Spongiibacteraceae</taxon>
        <taxon>BD1-7 clade</taxon>
    </lineage>
</organism>
<dbReference type="Pfam" id="PF05494">
    <property type="entry name" value="MlaC"/>
    <property type="match status" value="1"/>
</dbReference>
<dbReference type="PANTHER" id="PTHR36573">
    <property type="entry name" value="INTERMEMBRANE PHOSPHOLIPID TRANSPORT SYSTEM BINDING PROTEIN MLAC"/>
    <property type="match status" value="1"/>
</dbReference>
<name>A0A5S9QBI1_9GAMM</name>
<gene>
    <name evidence="3" type="ORF">DPBNPPHM_01849</name>
</gene>
<evidence type="ECO:0000256" key="1">
    <source>
        <dbReference type="SAM" id="MobiDB-lite"/>
    </source>
</evidence>
<evidence type="ECO:0000313" key="4">
    <source>
        <dbReference type="Proteomes" id="UP000434580"/>
    </source>
</evidence>
<dbReference type="PIRSF" id="PIRSF004649">
    <property type="entry name" value="MlaC"/>
    <property type="match status" value="1"/>
</dbReference>
<dbReference type="Proteomes" id="UP000434580">
    <property type="component" value="Unassembled WGS sequence"/>
</dbReference>
<dbReference type="PANTHER" id="PTHR36573:SF1">
    <property type="entry name" value="INTERMEMBRANE PHOSPHOLIPID TRANSPORT SYSTEM BINDING PROTEIN MLAC"/>
    <property type="match status" value="1"/>
</dbReference>